<proteinExistence type="predicted"/>
<keyword evidence="3" id="KW-0808">Transferase</keyword>
<dbReference type="GO" id="GO:0042802">
    <property type="term" value="F:identical protein binding"/>
    <property type="evidence" value="ECO:0007669"/>
    <property type="project" value="TreeGrafter"/>
</dbReference>
<evidence type="ECO:0000256" key="1">
    <source>
        <dbReference type="SAM" id="Phobius"/>
    </source>
</evidence>
<dbReference type="RefSeq" id="WP_057571368.1">
    <property type="nucleotide sequence ID" value="NZ_CZAB01000005.1"/>
</dbReference>
<organism evidence="3 4">
    <name type="scientific">Enterocloster clostridioformis</name>
    <dbReference type="NCBI Taxonomy" id="1531"/>
    <lineage>
        <taxon>Bacteria</taxon>
        <taxon>Bacillati</taxon>
        <taxon>Bacillota</taxon>
        <taxon>Clostridia</taxon>
        <taxon>Lachnospirales</taxon>
        <taxon>Lachnospiraceae</taxon>
        <taxon>Enterocloster</taxon>
    </lineage>
</organism>
<dbReference type="SUPFAM" id="SSF55874">
    <property type="entry name" value="ATPase domain of HSP90 chaperone/DNA topoisomerase II/histidine kinase"/>
    <property type="match status" value="1"/>
</dbReference>
<feature type="transmembrane region" description="Helical" evidence="1">
    <location>
        <begin position="130"/>
        <end position="152"/>
    </location>
</feature>
<feature type="transmembrane region" description="Helical" evidence="1">
    <location>
        <begin position="69"/>
        <end position="90"/>
    </location>
</feature>
<dbReference type="Gene3D" id="3.30.565.10">
    <property type="entry name" value="Histidine kinase-like ATPase, C-terminal domain"/>
    <property type="match status" value="1"/>
</dbReference>
<feature type="domain" description="Sensor histidine kinase NatK-like C-terminal" evidence="2">
    <location>
        <begin position="329"/>
        <end position="431"/>
    </location>
</feature>
<reference evidence="3 4" key="1">
    <citation type="submission" date="2015-09" db="EMBL/GenBank/DDBJ databases">
        <authorList>
            <consortium name="Pathogen Informatics"/>
        </authorList>
    </citation>
    <scope>NUCLEOTIDE SEQUENCE [LARGE SCALE GENOMIC DNA]</scope>
    <source>
        <strain evidence="3 4">2789STDY5834865</strain>
    </source>
</reference>
<dbReference type="CDD" id="cd16935">
    <property type="entry name" value="HATPase_AgrC-ComD-like"/>
    <property type="match status" value="1"/>
</dbReference>
<feature type="transmembrane region" description="Helical" evidence="1">
    <location>
        <begin position="164"/>
        <end position="186"/>
    </location>
</feature>
<dbReference type="PANTHER" id="PTHR40448:SF1">
    <property type="entry name" value="TWO-COMPONENT SENSOR HISTIDINE KINASE"/>
    <property type="match status" value="1"/>
</dbReference>
<keyword evidence="1" id="KW-0472">Membrane</keyword>
<evidence type="ECO:0000313" key="3">
    <source>
        <dbReference type="EMBL" id="CUO35683.1"/>
    </source>
</evidence>
<dbReference type="Pfam" id="PF14501">
    <property type="entry name" value="HATPase_c_5"/>
    <property type="match status" value="1"/>
</dbReference>
<feature type="transmembrane region" description="Helical" evidence="1">
    <location>
        <begin position="192"/>
        <end position="214"/>
    </location>
</feature>
<dbReference type="AlphaFoldDB" id="A0A174EDB7"/>
<dbReference type="EMBL" id="CZAB01000005">
    <property type="protein sequence ID" value="CUO35683.1"/>
    <property type="molecule type" value="Genomic_DNA"/>
</dbReference>
<dbReference type="GO" id="GO:0016301">
    <property type="term" value="F:kinase activity"/>
    <property type="evidence" value="ECO:0007669"/>
    <property type="project" value="UniProtKB-KW"/>
</dbReference>
<dbReference type="InterPro" id="IPR036890">
    <property type="entry name" value="HATPase_C_sf"/>
</dbReference>
<evidence type="ECO:0000259" key="2">
    <source>
        <dbReference type="Pfam" id="PF14501"/>
    </source>
</evidence>
<dbReference type="PANTHER" id="PTHR40448">
    <property type="entry name" value="TWO-COMPONENT SENSOR HISTIDINE KINASE"/>
    <property type="match status" value="1"/>
</dbReference>
<accession>A0A174EDB7</accession>
<keyword evidence="1" id="KW-0812">Transmembrane</keyword>
<name>A0A174EDB7_9FIRM</name>
<sequence length="441" mass="50166">MTMNHWYQSMYQMFELCSDFIEAWLCYGFVGLFLPDRLRGKVPSFILSLVLVGSVRAMDILGMDPMISTLWFVSYICMTTVVLFQVNLFYAVSLVSFYILCLYVINYFCMSVMGVIAGNRQFAQFILSQLSLLRCIYLAADTALLLLLYMLIRHAFKGGLLYSPRMLFAISLLGILGITFLSAVTLQDISVITLFSWSLCLIMVLCFIFLLLFYSNYMKEHELRSILELKDQMVRQEYEMVKQLQKEQQSLSHDMKNHLLVMDTMLKEEKYQEARNYIGQLGIPLERLAPSIWTGTSTLDVLLNHTRNRCGQSHITFTVQADAVDLRPMKDQDICSLFANLLDNAYEAARAMPDGQGWILFKMRKAREMLFIDLSNPSPEPPRVKNGAIISRKQDGRLHGLGLNRASATAREYGGQLTYGYDGGVFTASISFLGGVKGKAK</sequence>
<dbReference type="InterPro" id="IPR032834">
    <property type="entry name" value="NatK-like_C"/>
</dbReference>
<dbReference type="Proteomes" id="UP000095512">
    <property type="component" value="Unassembled WGS sequence"/>
</dbReference>
<evidence type="ECO:0000313" key="4">
    <source>
        <dbReference type="Proteomes" id="UP000095512"/>
    </source>
</evidence>
<protein>
    <submittedName>
        <fullName evidence="3">Sensor histidine kinase VirS</fullName>
    </submittedName>
</protein>
<keyword evidence="3" id="KW-0418">Kinase</keyword>
<keyword evidence="1" id="KW-1133">Transmembrane helix</keyword>
<feature type="transmembrane region" description="Helical" evidence="1">
    <location>
        <begin position="97"/>
        <end position="118"/>
    </location>
</feature>
<gene>
    <name evidence="3" type="primary">virS</name>
    <name evidence="3" type="ORF">ERS852480_00941</name>
</gene>